<dbReference type="PROSITE" id="PS51892">
    <property type="entry name" value="SUBTILASE"/>
    <property type="match status" value="1"/>
</dbReference>
<feature type="domain" description="Peptidase S8/S53" evidence="7">
    <location>
        <begin position="126"/>
        <end position="347"/>
    </location>
</feature>
<dbReference type="InterPro" id="IPR023828">
    <property type="entry name" value="Peptidase_S8_Ser-AS"/>
</dbReference>
<reference evidence="9" key="2">
    <citation type="submission" date="2021-04" db="EMBL/GenBank/DDBJ databases">
        <authorList>
            <person name="Gilroy R."/>
        </authorList>
    </citation>
    <scope>NUCLEOTIDE SEQUENCE</scope>
    <source>
        <strain evidence="9">USAMLcec3-2134</strain>
    </source>
</reference>
<evidence type="ECO:0000256" key="3">
    <source>
        <dbReference type="ARBA" id="ARBA00022801"/>
    </source>
</evidence>
<dbReference type="Proteomes" id="UP000886883">
    <property type="component" value="Unassembled WGS sequence"/>
</dbReference>
<dbReference type="Gene3D" id="3.40.50.200">
    <property type="entry name" value="Peptidase S8/S53 domain"/>
    <property type="match status" value="1"/>
</dbReference>
<dbReference type="PANTHER" id="PTHR43806:SF11">
    <property type="entry name" value="CEREVISIN-RELATED"/>
    <property type="match status" value="1"/>
</dbReference>
<evidence type="ECO:0000256" key="1">
    <source>
        <dbReference type="ARBA" id="ARBA00011073"/>
    </source>
</evidence>
<dbReference type="AlphaFoldDB" id="A0A9D2SBT1"/>
<dbReference type="CDD" id="cd07478">
    <property type="entry name" value="Peptidases_S8_CspA-like"/>
    <property type="match status" value="1"/>
</dbReference>
<evidence type="ECO:0000313" key="9">
    <source>
        <dbReference type="EMBL" id="HJB89989.1"/>
    </source>
</evidence>
<gene>
    <name evidence="9" type="ORF">H9763_00785</name>
</gene>
<dbReference type="Pfam" id="PF00082">
    <property type="entry name" value="Peptidase_S8"/>
    <property type="match status" value="2"/>
</dbReference>
<dbReference type="SUPFAM" id="SSF52743">
    <property type="entry name" value="Subtilisin-like"/>
    <property type="match status" value="1"/>
</dbReference>
<keyword evidence="3 6" id="KW-0378">Hydrolase</keyword>
<feature type="domain" description="Csp protease B prodomain" evidence="8">
    <location>
        <begin position="4"/>
        <end position="91"/>
    </location>
</feature>
<feature type="active site" description="Charge relay system" evidence="5 6">
    <location>
        <position position="135"/>
    </location>
</feature>
<dbReference type="InterPro" id="IPR034045">
    <property type="entry name" value="Pep_S8_CspA-like"/>
</dbReference>
<reference evidence="9" key="1">
    <citation type="journal article" date="2021" name="PeerJ">
        <title>Extensive microbial diversity within the chicken gut microbiome revealed by metagenomics and culture.</title>
        <authorList>
            <person name="Gilroy R."/>
            <person name="Ravi A."/>
            <person name="Getino M."/>
            <person name="Pursley I."/>
            <person name="Horton D.L."/>
            <person name="Alikhan N.F."/>
            <person name="Baker D."/>
            <person name="Gharbi K."/>
            <person name="Hall N."/>
            <person name="Watson M."/>
            <person name="Adriaenssens E.M."/>
            <person name="Foster-Nyarko E."/>
            <person name="Jarju S."/>
            <person name="Secka A."/>
            <person name="Antonio M."/>
            <person name="Oren A."/>
            <person name="Chaudhuri R.R."/>
            <person name="La Ragione R."/>
            <person name="Hildebrand F."/>
            <person name="Pallen M.J."/>
        </authorList>
    </citation>
    <scope>NUCLEOTIDE SEQUENCE</scope>
    <source>
        <strain evidence="9">USAMLcec3-2134</strain>
    </source>
</reference>
<evidence type="ECO:0000256" key="4">
    <source>
        <dbReference type="ARBA" id="ARBA00022825"/>
    </source>
</evidence>
<dbReference type="InterPro" id="IPR015500">
    <property type="entry name" value="Peptidase_S8_subtilisin-rel"/>
</dbReference>
<dbReference type="PROSITE" id="PS00138">
    <property type="entry name" value="SUBTILASE_SER"/>
    <property type="match status" value="1"/>
</dbReference>
<evidence type="ECO:0000259" key="8">
    <source>
        <dbReference type="Pfam" id="PF18425"/>
    </source>
</evidence>
<organism evidence="9 10">
    <name type="scientific">Candidatus Eisenbergiella merdigallinarum</name>
    <dbReference type="NCBI Taxonomy" id="2838552"/>
    <lineage>
        <taxon>Bacteria</taxon>
        <taxon>Bacillati</taxon>
        <taxon>Bacillota</taxon>
        <taxon>Clostridia</taxon>
        <taxon>Lachnospirales</taxon>
        <taxon>Lachnospiraceae</taxon>
        <taxon>Eisenbergiella</taxon>
    </lineage>
</organism>
<dbReference type="PRINTS" id="PR00723">
    <property type="entry name" value="SUBTILISIN"/>
</dbReference>
<sequence length="606" mass="65985">MISQKLEDLLNLSLESSPSERERSDILDVGFDREEQTWELIVKYSGSLDELQRAGIRTEPLLAGYAIVTVPESRIGQLIALPQTEYVEMPKSLQNGLYEAKRESCILPLAREGAPARTGERAGLSGAGVLLAILDSGIDYRMPDFRNPDGSTRIAWLWDQTLDAAELNQRRSDREEGEPFYAPPDGFAIGVEFSARQIDLALQAGSREEAFALVPSSDRSGHGTSVAAIAGGSNPDPLLQGVAYGAEFLIVKLANLQNGFPRTTELMRGVTWALQKAQMMGRPLAINLSFGNTYGPHDGSSLLTRFLDNAAECWRTVICAGSGNEGASSGHASGRLGEQSGRTVELAVTEYERTLNVQLWKNYADDFSITLRTPSGTQIPVLFGLRQRQRVLTEETEILIYAGEPSPYSVWQEVFFDLLPRGNFIEAGIWTISLEPERIVSGEYQLYLPGQETRSAGTRFLRPSPELTLTVPSTARKVLTAGASRRGNDAYADFSGRGAPRKAENEDVLADSKPDLVAPGTDLLVPASDGGTLRVTGTSFAAPLVTGTAALLMEWGILQGNDIYLHGEKMKAYLRRGARPLTGETRYPNERVGYGALCAAESFPES</sequence>
<accession>A0A9D2SBT1</accession>
<name>A0A9D2SBT1_9FIRM</name>
<evidence type="ECO:0000256" key="2">
    <source>
        <dbReference type="ARBA" id="ARBA00022670"/>
    </source>
</evidence>
<feature type="active site" description="Charge relay system" evidence="5 6">
    <location>
        <position position="539"/>
    </location>
</feature>
<dbReference type="InterPro" id="IPR050131">
    <property type="entry name" value="Peptidase_S8_subtilisin-like"/>
</dbReference>
<dbReference type="Gene3D" id="2.60.120.1290">
    <property type="match status" value="1"/>
</dbReference>
<evidence type="ECO:0000256" key="6">
    <source>
        <dbReference type="PROSITE-ProRule" id="PRU01240"/>
    </source>
</evidence>
<dbReference type="Pfam" id="PF18425">
    <property type="entry name" value="CspB_prodomain"/>
    <property type="match status" value="1"/>
</dbReference>
<evidence type="ECO:0000256" key="5">
    <source>
        <dbReference type="PIRSR" id="PIRSR615500-1"/>
    </source>
</evidence>
<dbReference type="Gene3D" id="3.30.70.2980">
    <property type="match status" value="1"/>
</dbReference>
<dbReference type="EMBL" id="DWXE01000003">
    <property type="protein sequence ID" value="HJB89989.1"/>
    <property type="molecule type" value="Genomic_DNA"/>
</dbReference>
<keyword evidence="2 6" id="KW-0645">Protease</keyword>
<comment type="caution">
    <text evidence="9">The sequence shown here is derived from an EMBL/GenBank/DDBJ whole genome shotgun (WGS) entry which is preliminary data.</text>
</comment>
<dbReference type="GO" id="GO:0004252">
    <property type="term" value="F:serine-type endopeptidase activity"/>
    <property type="evidence" value="ECO:0007669"/>
    <property type="project" value="UniProtKB-UniRule"/>
</dbReference>
<evidence type="ECO:0000259" key="7">
    <source>
        <dbReference type="Pfam" id="PF00082"/>
    </source>
</evidence>
<feature type="domain" description="Peptidase S8/S53" evidence="7">
    <location>
        <begin position="466"/>
        <end position="595"/>
    </location>
</feature>
<dbReference type="PANTHER" id="PTHR43806">
    <property type="entry name" value="PEPTIDASE S8"/>
    <property type="match status" value="1"/>
</dbReference>
<protein>
    <submittedName>
        <fullName evidence="9">S8 family serine peptidase</fullName>
    </submittedName>
</protein>
<keyword evidence="4 6" id="KW-0720">Serine protease</keyword>
<dbReference type="GO" id="GO:0006508">
    <property type="term" value="P:proteolysis"/>
    <property type="evidence" value="ECO:0007669"/>
    <property type="project" value="UniProtKB-KW"/>
</dbReference>
<proteinExistence type="inferred from homology"/>
<comment type="similarity">
    <text evidence="1 6">Belongs to the peptidase S8 family.</text>
</comment>
<dbReference type="InterPro" id="IPR041365">
    <property type="entry name" value="CspB_prodomain"/>
</dbReference>
<dbReference type="InterPro" id="IPR036852">
    <property type="entry name" value="Peptidase_S8/S53_dom_sf"/>
</dbReference>
<dbReference type="InterPro" id="IPR000209">
    <property type="entry name" value="Peptidase_S8/S53_dom"/>
</dbReference>
<evidence type="ECO:0000313" key="10">
    <source>
        <dbReference type="Proteomes" id="UP000886883"/>
    </source>
</evidence>
<feature type="active site" description="Charge relay system" evidence="5 6">
    <location>
        <position position="222"/>
    </location>
</feature>